<dbReference type="Gene3D" id="3.40.367.20">
    <property type="match status" value="1"/>
</dbReference>
<dbReference type="GO" id="GO:0004340">
    <property type="term" value="F:glucokinase activity"/>
    <property type="evidence" value="ECO:0007669"/>
    <property type="project" value="UniProtKB-EC"/>
</dbReference>
<comment type="subcellular location">
    <subcellularLocation>
        <location evidence="5">Cytoplasm</location>
    </subcellularLocation>
</comment>
<gene>
    <name evidence="5 7" type="primary">glk</name>
    <name evidence="7" type="ORF">IM816_17025</name>
</gene>
<comment type="caution">
    <text evidence="5">Lacks conserved residue(s) required for the propagation of feature annotation.</text>
</comment>
<protein>
    <recommendedName>
        <fullName evidence="5">Glucokinase</fullName>
        <ecNumber evidence="5">2.7.1.2</ecNumber>
    </recommendedName>
    <alternativeName>
        <fullName evidence="5">Glucose kinase</fullName>
    </alternativeName>
</protein>
<evidence type="ECO:0000256" key="4">
    <source>
        <dbReference type="ARBA" id="ARBA00022840"/>
    </source>
</evidence>
<dbReference type="InterPro" id="IPR043129">
    <property type="entry name" value="ATPase_NBD"/>
</dbReference>
<dbReference type="PANTHER" id="PTHR47690">
    <property type="entry name" value="GLUCOKINASE"/>
    <property type="match status" value="1"/>
</dbReference>
<dbReference type="NCBIfam" id="TIGR00749">
    <property type="entry name" value="glk"/>
    <property type="match status" value="1"/>
</dbReference>
<proteinExistence type="inferred from homology"/>
<dbReference type="HAMAP" id="MF_00524">
    <property type="entry name" value="Glucokinase"/>
    <property type="match status" value="1"/>
</dbReference>
<reference evidence="7" key="1">
    <citation type="submission" date="2020-10" db="EMBL/GenBank/DDBJ databases">
        <title>Whole-genome sequence of Luteibacter sp. EIF3.</title>
        <authorList>
            <person name="Friedrich I."/>
            <person name="Hertel R."/>
            <person name="Daniel R."/>
        </authorList>
    </citation>
    <scope>NUCLEOTIDE SEQUENCE</scope>
    <source>
        <strain evidence="7">EIF3</strain>
    </source>
</reference>
<evidence type="ECO:0000256" key="1">
    <source>
        <dbReference type="ARBA" id="ARBA00022679"/>
    </source>
</evidence>
<keyword evidence="5" id="KW-0324">Glycolysis</keyword>
<evidence type="ECO:0000313" key="7">
    <source>
        <dbReference type="EMBL" id="URL60446.1"/>
    </source>
</evidence>
<name>A0ABY4T6B1_9GAMM</name>
<dbReference type="SUPFAM" id="SSF53067">
    <property type="entry name" value="Actin-like ATPase domain"/>
    <property type="match status" value="1"/>
</dbReference>
<keyword evidence="2 5" id="KW-0547">Nucleotide-binding</keyword>
<keyword evidence="1 5" id="KW-0808">Transferase</keyword>
<keyword evidence="3 5" id="KW-0418">Kinase</keyword>
<dbReference type="Pfam" id="PF02685">
    <property type="entry name" value="Glucokinase"/>
    <property type="match status" value="1"/>
</dbReference>
<evidence type="ECO:0000256" key="6">
    <source>
        <dbReference type="RuleBase" id="RU004046"/>
    </source>
</evidence>
<dbReference type="InterPro" id="IPR003836">
    <property type="entry name" value="Glucokinase"/>
</dbReference>
<evidence type="ECO:0000256" key="3">
    <source>
        <dbReference type="ARBA" id="ARBA00022777"/>
    </source>
</evidence>
<organism evidence="7 8">
    <name type="scientific">Luteibacter flocculans</name>
    <dbReference type="NCBI Taxonomy" id="2780091"/>
    <lineage>
        <taxon>Bacteria</taxon>
        <taxon>Pseudomonadati</taxon>
        <taxon>Pseudomonadota</taxon>
        <taxon>Gammaproteobacteria</taxon>
        <taxon>Lysobacterales</taxon>
        <taxon>Rhodanobacteraceae</taxon>
        <taxon>Luteibacter</taxon>
    </lineage>
</organism>
<sequence length="345" mass="36753">MSAPAPTLLADLGGTNVRFGIAHPDEDQPLISESIRRYHVKDYASLGDAARQYFKETGHEAQRAIIAAAGRIDNGETVKVTNNPWAISAKSLAKELNLEWVHLVNDFAAQSMAVMLMSPEKTVDDQGHTELVQVGKPAIPVIGAKEEQTFVVVGPGTGLGVGGLLIRGDKVSVLQTEGGHAGFAAHTAEDIEILKVLNLRYGRVSNERLICGAGLVNLYTAICEISGQKPDEAITPEDITKRAKDGTCAMCSRAVETFAGIFGSVAGDLVLTLGAWDGVYLTGGMIPVLLPWIQQGNFRERFEAKGRFRDTMENVPTQAIMNPEPGLVGGAALAIVEAGGSPLRR</sequence>
<keyword evidence="5" id="KW-0963">Cytoplasm</keyword>
<evidence type="ECO:0000256" key="2">
    <source>
        <dbReference type="ARBA" id="ARBA00022741"/>
    </source>
</evidence>
<comment type="similarity">
    <text evidence="5 6">Belongs to the bacterial glucokinase family.</text>
</comment>
<dbReference type="InterPro" id="IPR050201">
    <property type="entry name" value="Bacterial_glucokinase"/>
</dbReference>
<keyword evidence="8" id="KW-1185">Reference proteome</keyword>
<comment type="catalytic activity">
    <reaction evidence="5">
        <text>D-glucose + ATP = D-glucose 6-phosphate + ADP + H(+)</text>
        <dbReference type="Rhea" id="RHEA:17825"/>
        <dbReference type="ChEBI" id="CHEBI:4167"/>
        <dbReference type="ChEBI" id="CHEBI:15378"/>
        <dbReference type="ChEBI" id="CHEBI:30616"/>
        <dbReference type="ChEBI" id="CHEBI:61548"/>
        <dbReference type="ChEBI" id="CHEBI:456216"/>
        <dbReference type="EC" id="2.7.1.2"/>
    </reaction>
</comment>
<dbReference type="EMBL" id="CP063231">
    <property type="protein sequence ID" value="URL60446.1"/>
    <property type="molecule type" value="Genomic_DNA"/>
</dbReference>
<keyword evidence="4 5" id="KW-0067">ATP-binding</keyword>
<dbReference type="EC" id="2.7.1.2" evidence="5"/>
<evidence type="ECO:0000256" key="5">
    <source>
        <dbReference type="HAMAP-Rule" id="MF_00524"/>
    </source>
</evidence>
<evidence type="ECO:0000313" key="8">
    <source>
        <dbReference type="Proteomes" id="UP001056681"/>
    </source>
</evidence>
<dbReference type="RefSeq" id="WP_072323137.1">
    <property type="nucleotide sequence ID" value="NZ_CP063231.1"/>
</dbReference>
<dbReference type="Proteomes" id="UP001056681">
    <property type="component" value="Chromosome"/>
</dbReference>
<dbReference type="PANTHER" id="PTHR47690:SF1">
    <property type="entry name" value="GLUCOKINASE"/>
    <property type="match status" value="1"/>
</dbReference>
<dbReference type="Gene3D" id="3.30.420.40">
    <property type="match status" value="1"/>
</dbReference>
<dbReference type="CDD" id="cd24008">
    <property type="entry name" value="ASKHA_NBD_GLK"/>
    <property type="match status" value="1"/>
</dbReference>
<accession>A0ABY4T6B1</accession>